<dbReference type="InterPro" id="IPR012924">
    <property type="entry name" value="TfuA_core"/>
</dbReference>
<gene>
    <name evidence="2" type="ORF">QCN29_26165</name>
</gene>
<reference evidence="2 3" key="1">
    <citation type="submission" date="2023-04" db="EMBL/GenBank/DDBJ databases">
        <title>Streptomyces chengmaiensis sp. nov. isolated from the stem of mangrove plant in Hainan.</title>
        <authorList>
            <person name="Huang X."/>
            <person name="Zhou S."/>
            <person name="Chu X."/>
            <person name="Xie Y."/>
            <person name="Lin Y."/>
        </authorList>
    </citation>
    <scope>NUCLEOTIDE SEQUENCE [LARGE SCALE GENOMIC DNA]</scope>
    <source>
        <strain evidence="2 3">HNM0663</strain>
    </source>
</reference>
<evidence type="ECO:0000313" key="3">
    <source>
        <dbReference type="Proteomes" id="UP001223144"/>
    </source>
</evidence>
<name>A0ABT6HU25_9ACTN</name>
<comment type="caution">
    <text evidence="2">The sequence shown here is derived from an EMBL/GenBank/DDBJ whole genome shotgun (WGS) entry which is preliminary data.</text>
</comment>
<evidence type="ECO:0000313" key="2">
    <source>
        <dbReference type="EMBL" id="MDH2392205.1"/>
    </source>
</evidence>
<keyword evidence="3" id="KW-1185">Reference proteome</keyword>
<proteinExistence type="predicted"/>
<protein>
    <submittedName>
        <fullName evidence="2">TfuA-like protein</fullName>
    </submittedName>
</protein>
<sequence>MSVQVFSGPTVPAARVREVLPDAVTHPPVRHGDLMRLGAGPGDTVLIIDGLWHQSAPVRHKEILALLADGVTVVGAASMGALRAAELAPYGMVGIGRIFEDFRSGALDADDEVAVLHTDDDRPLSEALVNLRAALTRAAADGQMETTEATRLAHLARSLPYTRRSWTALGRLAAGEGLKTAFNRADAWRRVHPCDAKREDAERALALVAAGLPPAPGTAGAWAGEPWQTSFVRYWQATFRPVAEASGQSVNCLALLNYQQLYDPGFPSRWRTRVLAALAQEEGDDVCRPVRAAAVERSALRRVAEAGVELGGMSGDQLAHWLTEDEVSQLPPEEALVRIVVRSARLDGAWTVWPVTVAEAGDLIGPVPSVAEAVAAAFTFNAEVEAADPHHTTAHLSADRITASLVQRWGLPERCGRTVLDAAARDRAFRDFAGAVEVARAFYLSARAGTAGPSPSLVTSGARQSPRT</sequence>
<accession>A0ABT6HU25</accession>
<feature type="domain" description="TfuA-like core" evidence="1">
    <location>
        <begin position="49"/>
        <end position="165"/>
    </location>
</feature>
<dbReference type="EMBL" id="JARWBG010000038">
    <property type="protein sequence ID" value="MDH2392205.1"/>
    <property type="molecule type" value="Genomic_DNA"/>
</dbReference>
<dbReference type="Pfam" id="PF07812">
    <property type="entry name" value="TfuA"/>
    <property type="match status" value="1"/>
</dbReference>
<organism evidence="2 3">
    <name type="scientific">Streptomyces chengmaiensis</name>
    <dbReference type="NCBI Taxonomy" id="3040919"/>
    <lineage>
        <taxon>Bacteria</taxon>
        <taxon>Bacillati</taxon>
        <taxon>Actinomycetota</taxon>
        <taxon>Actinomycetes</taxon>
        <taxon>Kitasatosporales</taxon>
        <taxon>Streptomycetaceae</taxon>
        <taxon>Streptomyces</taxon>
    </lineage>
</organism>
<dbReference type="RefSeq" id="WP_279931229.1">
    <property type="nucleotide sequence ID" value="NZ_JARWBG010000038.1"/>
</dbReference>
<dbReference type="Proteomes" id="UP001223144">
    <property type="component" value="Unassembled WGS sequence"/>
</dbReference>
<evidence type="ECO:0000259" key="1">
    <source>
        <dbReference type="Pfam" id="PF07812"/>
    </source>
</evidence>